<sequence length="64" mass="7639">MPPTITHYPPKPLVYSPIEPLQPPSNKHLFHRLSMPLMKAYNHHSSDHRFIRRRKSEPENKTKK</sequence>
<dbReference type="VEuPathDB" id="FungiDB:RO3G_04182"/>
<dbReference type="AlphaFoldDB" id="I1BTE7"/>
<dbReference type="GeneID" id="93611153"/>
<accession>I1BTE7</accession>
<gene>
    <name evidence="2" type="ORF">RO3G_04182</name>
</gene>
<name>I1BTE7_RHIO9</name>
<reference evidence="2 3" key="1">
    <citation type="journal article" date="2009" name="PLoS Genet.">
        <title>Genomic analysis of the basal lineage fungus Rhizopus oryzae reveals a whole-genome duplication.</title>
        <authorList>
            <person name="Ma L.-J."/>
            <person name="Ibrahim A.S."/>
            <person name="Skory C."/>
            <person name="Grabherr M.G."/>
            <person name="Burger G."/>
            <person name="Butler M."/>
            <person name="Elias M."/>
            <person name="Idnurm A."/>
            <person name="Lang B.F."/>
            <person name="Sone T."/>
            <person name="Abe A."/>
            <person name="Calvo S.E."/>
            <person name="Corrochano L.M."/>
            <person name="Engels R."/>
            <person name="Fu J."/>
            <person name="Hansberg W."/>
            <person name="Kim J.-M."/>
            <person name="Kodira C.D."/>
            <person name="Koehrsen M.J."/>
            <person name="Liu B."/>
            <person name="Miranda-Saavedra D."/>
            <person name="O'Leary S."/>
            <person name="Ortiz-Castellanos L."/>
            <person name="Poulter R."/>
            <person name="Rodriguez-Romero J."/>
            <person name="Ruiz-Herrera J."/>
            <person name="Shen Y.-Q."/>
            <person name="Zeng Q."/>
            <person name="Galagan J."/>
            <person name="Birren B.W."/>
            <person name="Cuomo C.A."/>
            <person name="Wickes B.L."/>
        </authorList>
    </citation>
    <scope>NUCLEOTIDE SEQUENCE [LARGE SCALE GENOMIC DNA]</scope>
    <source>
        <strain evidence="3">RA 99-880 / ATCC MYA-4621 / FGSC 9543 / NRRL 43880</strain>
    </source>
</reference>
<evidence type="ECO:0000256" key="1">
    <source>
        <dbReference type="SAM" id="MobiDB-lite"/>
    </source>
</evidence>
<proteinExistence type="predicted"/>
<dbReference type="Proteomes" id="UP000009138">
    <property type="component" value="Unassembled WGS sequence"/>
</dbReference>
<keyword evidence="3" id="KW-1185">Reference proteome</keyword>
<evidence type="ECO:0000313" key="3">
    <source>
        <dbReference type="Proteomes" id="UP000009138"/>
    </source>
</evidence>
<feature type="region of interest" description="Disordered" evidence="1">
    <location>
        <begin position="43"/>
        <end position="64"/>
    </location>
</feature>
<dbReference type="RefSeq" id="XP_067514873.1">
    <property type="nucleotide sequence ID" value="XM_067658772.1"/>
</dbReference>
<dbReference type="EMBL" id="CH476733">
    <property type="protein sequence ID" value="EIE79477.1"/>
    <property type="molecule type" value="Genomic_DNA"/>
</dbReference>
<dbReference type="OrthoDB" id="2288118at2759"/>
<organism evidence="2 3">
    <name type="scientific">Rhizopus delemar (strain RA 99-880 / ATCC MYA-4621 / FGSC 9543 / NRRL 43880)</name>
    <name type="common">Mucormycosis agent</name>
    <name type="synonym">Rhizopus arrhizus var. delemar</name>
    <dbReference type="NCBI Taxonomy" id="246409"/>
    <lineage>
        <taxon>Eukaryota</taxon>
        <taxon>Fungi</taxon>
        <taxon>Fungi incertae sedis</taxon>
        <taxon>Mucoromycota</taxon>
        <taxon>Mucoromycotina</taxon>
        <taxon>Mucoromycetes</taxon>
        <taxon>Mucorales</taxon>
        <taxon>Mucorineae</taxon>
        <taxon>Rhizopodaceae</taxon>
        <taxon>Rhizopus</taxon>
    </lineage>
</organism>
<dbReference type="InParanoid" id="I1BTE7"/>
<protein>
    <submittedName>
        <fullName evidence="2">Uncharacterized protein</fullName>
    </submittedName>
</protein>
<evidence type="ECO:0000313" key="2">
    <source>
        <dbReference type="EMBL" id="EIE79477.1"/>
    </source>
</evidence>